<evidence type="ECO:0000313" key="1">
    <source>
        <dbReference type="EMBL" id="KAJ8316154.1"/>
    </source>
</evidence>
<organism evidence="1 2">
    <name type="scientific">Tegillarca granosa</name>
    <name type="common">Malaysian cockle</name>
    <name type="synonym">Anadara granosa</name>
    <dbReference type="NCBI Taxonomy" id="220873"/>
    <lineage>
        <taxon>Eukaryota</taxon>
        <taxon>Metazoa</taxon>
        <taxon>Spiralia</taxon>
        <taxon>Lophotrochozoa</taxon>
        <taxon>Mollusca</taxon>
        <taxon>Bivalvia</taxon>
        <taxon>Autobranchia</taxon>
        <taxon>Pteriomorphia</taxon>
        <taxon>Arcoida</taxon>
        <taxon>Arcoidea</taxon>
        <taxon>Arcidae</taxon>
        <taxon>Tegillarca</taxon>
    </lineage>
</organism>
<dbReference type="EMBL" id="JARBDR010000328">
    <property type="protein sequence ID" value="KAJ8316154.1"/>
    <property type="molecule type" value="Genomic_DNA"/>
</dbReference>
<protein>
    <submittedName>
        <fullName evidence="1">Uncharacterized protein</fullName>
    </submittedName>
</protein>
<gene>
    <name evidence="1" type="ORF">KUTeg_006168</name>
</gene>
<keyword evidence="2" id="KW-1185">Reference proteome</keyword>
<evidence type="ECO:0000313" key="2">
    <source>
        <dbReference type="Proteomes" id="UP001217089"/>
    </source>
</evidence>
<accession>A0ABQ9FFS9</accession>
<proteinExistence type="predicted"/>
<dbReference type="Proteomes" id="UP001217089">
    <property type="component" value="Unassembled WGS sequence"/>
</dbReference>
<reference evidence="1 2" key="1">
    <citation type="submission" date="2022-12" db="EMBL/GenBank/DDBJ databases">
        <title>Chromosome-level genome of Tegillarca granosa.</title>
        <authorList>
            <person name="Kim J."/>
        </authorList>
    </citation>
    <scope>NUCLEOTIDE SEQUENCE [LARGE SCALE GENOMIC DNA]</scope>
    <source>
        <strain evidence="1">Teg-2019</strain>
        <tissue evidence="1">Adductor muscle</tissue>
    </source>
</reference>
<sequence>MVPDDFIKKATYTPAFVHFSGKKKREIFNLYTLSDRKFDLFLKHKDFSSSFALSNKCSVVIPLATNVLLSLATCSLLSLKELFLYN</sequence>
<name>A0ABQ9FFS9_TEGGR</name>
<comment type="caution">
    <text evidence="1">The sequence shown here is derived from an EMBL/GenBank/DDBJ whole genome shotgun (WGS) entry which is preliminary data.</text>
</comment>